<dbReference type="Gene3D" id="2.60.40.10">
    <property type="entry name" value="Immunoglobulins"/>
    <property type="match status" value="1"/>
</dbReference>
<evidence type="ECO:0000313" key="3">
    <source>
        <dbReference type="Proteomes" id="UP000663852"/>
    </source>
</evidence>
<organism evidence="2 3">
    <name type="scientific">Adineta ricciae</name>
    <name type="common">Rotifer</name>
    <dbReference type="NCBI Taxonomy" id="249248"/>
    <lineage>
        <taxon>Eukaryota</taxon>
        <taxon>Metazoa</taxon>
        <taxon>Spiralia</taxon>
        <taxon>Gnathifera</taxon>
        <taxon>Rotifera</taxon>
        <taxon>Eurotatoria</taxon>
        <taxon>Bdelloidea</taxon>
        <taxon>Adinetida</taxon>
        <taxon>Adinetidae</taxon>
        <taxon>Adineta</taxon>
    </lineage>
</organism>
<reference evidence="2" key="1">
    <citation type="submission" date="2021-02" db="EMBL/GenBank/DDBJ databases">
        <authorList>
            <person name="Nowell W R."/>
        </authorList>
    </citation>
    <scope>NUCLEOTIDE SEQUENCE</scope>
</reference>
<dbReference type="Pfam" id="PF07679">
    <property type="entry name" value="I-set"/>
    <property type="match status" value="1"/>
</dbReference>
<name>A0A815XQ80_ADIRI</name>
<sequence length="112" mass="12167">VAEVFPEDSGVFSALVKSKSTNTELLSSCSVIIQARDDEPLDPSFVQFPESSCLEEGGKVKFTCQLSGTTPMIAEWTFNGKAIDSESSRFVFTNNETDFAFEIPVVLATDEG</sequence>
<comment type="caution">
    <text evidence="2">The sequence shown here is derived from an EMBL/GenBank/DDBJ whole genome shotgun (WGS) entry which is preliminary data.</text>
</comment>
<dbReference type="PROSITE" id="PS50835">
    <property type="entry name" value="IG_LIKE"/>
    <property type="match status" value="1"/>
</dbReference>
<accession>A0A815XQ80</accession>
<protein>
    <recommendedName>
        <fullName evidence="1">Ig-like domain-containing protein</fullName>
    </recommendedName>
</protein>
<dbReference type="OrthoDB" id="504170at2759"/>
<feature type="non-terminal residue" evidence="2">
    <location>
        <position position="1"/>
    </location>
</feature>
<dbReference type="InterPro" id="IPR036179">
    <property type="entry name" value="Ig-like_dom_sf"/>
</dbReference>
<evidence type="ECO:0000313" key="2">
    <source>
        <dbReference type="EMBL" id="CAF1560362.1"/>
    </source>
</evidence>
<dbReference type="EMBL" id="CAJNOJ010002550">
    <property type="protein sequence ID" value="CAF1560362.1"/>
    <property type="molecule type" value="Genomic_DNA"/>
</dbReference>
<dbReference type="InterPro" id="IPR007110">
    <property type="entry name" value="Ig-like_dom"/>
</dbReference>
<dbReference type="InterPro" id="IPR013783">
    <property type="entry name" value="Ig-like_fold"/>
</dbReference>
<dbReference type="AlphaFoldDB" id="A0A815XQ80"/>
<dbReference type="SUPFAM" id="SSF48726">
    <property type="entry name" value="Immunoglobulin"/>
    <property type="match status" value="1"/>
</dbReference>
<gene>
    <name evidence="2" type="ORF">EDS130_LOCUS46545</name>
</gene>
<evidence type="ECO:0000259" key="1">
    <source>
        <dbReference type="PROSITE" id="PS50835"/>
    </source>
</evidence>
<feature type="domain" description="Ig-like" evidence="1">
    <location>
        <begin position="43"/>
        <end position="112"/>
    </location>
</feature>
<proteinExistence type="predicted"/>
<dbReference type="InterPro" id="IPR013098">
    <property type="entry name" value="Ig_I-set"/>
</dbReference>
<feature type="non-terminal residue" evidence="2">
    <location>
        <position position="112"/>
    </location>
</feature>
<dbReference type="Proteomes" id="UP000663852">
    <property type="component" value="Unassembled WGS sequence"/>
</dbReference>